<dbReference type="PRINTS" id="PR00237">
    <property type="entry name" value="GPCRRHODOPSN"/>
</dbReference>
<keyword evidence="7" id="KW-0807">Transducer</keyword>
<dbReference type="Proteomes" id="UP000828390">
    <property type="component" value="Unassembled WGS sequence"/>
</dbReference>
<dbReference type="PANTHER" id="PTHR24243">
    <property type="entry name" value="G-PROTEIN COUPLED RECEPTOR"/>
    <property type="match status" value="1"/>
</dbReference>
<evidence type="ECO:0000256" key="1">
    <source>
        <dbReference type="ARBA" id="ARBA00004141"/>
    </source>
</evidence>
<dbReference type="Pfam" id="PF00001">
    <property type="entry name" value="7tm_1"/>
    <property type="match status" value="1"/>
</dbReference>
<comment type="caution">
    <text evidence="10">The sequence shown here is derived from an EMBL/GenBank/DDBJ whole genome shotgun (WGS) entry which is preliminary data.</text>
</comment>
<dbReference type="PROSITE" id="PS50262">
    <property type="entry name" value="G_PROTEIN_RECEP_F1_2"/>
    <property type="match status" value="1"/>
</dbReference>
<dbReference type="SUPFAM" id="SSF81321">
    <property type="entry name" value="Family A G protein-coupled receptor-like"/>
    <property type="match status" value="1"/>
</dbReference>
<feature type="domain" description="G-protein coupled receptors family 1 profile" evidence="9">
    <location>
        <begin position="53"/>
        <end position="314"/>
    </location>
</feature>
<evidence type="ECO:0000256" key="7">
    <source>
        <dbReference type="ARBA" id="ARBA00023224"/>
    </source>
</evidence>
<keyword evidence="3 8" id="KW-1133">Transmembrane helix</keyword>
<dbReference type="InterPro" id="IPR000276">
    <property type="entry name" value="GPCR_Rhodpsn"/>
</dbReference>
<keyword evidence="11" id="KW-1185">Reference proteome</keyword>
<evidence type="ECO:0000256" key="4">
    <source>
        <dbReference type="ARBA" id="ARBA00023040"/>
    </source>
</evidence>
<evidence type="ECO:0000256" key="3">
    <source>
        <dbReference type="ARBA" id="ARBA00022989"/>
    </source>
</evidence>
<dbReference type="GO" id="GO:0004930">
    <property type="term" value="F:G protein-coupled receptor activity"/>
    <property type="evidence" value="ECO:0007669"/>
    <property type="project" value="UniProtKB-KW"/>
</dbReference>
<proteinExistence type="predicted"/>
<reference evidence="10" key="1">
    <citation type="journal article" date="2019" name="bioRxiv">
        <title>The Genome of the Zebra Mussel, Dreissena polymorpha: A Resource for Invasive Species Research.</title>
        <authorList>
            <person name="McCartney M.A."/>
            <person name="Auch B."/>
            <person name="Kono T."/>
            <person name="Mallez S."/>
            <person name="Zhang Y."/>
            <person name="Obille A."/>
            <person name="Becker A."/>
            <person name="Abrahante J.E."/>
            <person name="Garbe J."/>
            <person name="Badalamenti J.P."/>
            <person name="Herman A."/>
            <person name="Mangelson H."/>
            <person name="Liachko I."/>
            <person name="Sullivan S."/>
            <person name="Sone E.D."/>
            <person name="Koren S."/>
            <person name="Silverstein K.A.T."/>
            <person name="Beckman K.B."/>
            <person name="Gohl D.M."/>
        </authorList>
    </citation>
    <scope>NUCLEOTIDE SEQUENCE</scope>
    <source>
        <strain evidence="10">Duluth1</strain>
        <tissue evidence="10">Whole animal</tissue>
    </source>
</reference>
<protein>
    <recommendedName>
        <fullName evidence="9">G-protein coupled receptors family 1 profile domain-containing protein</fullName>
    </recommendedName>
</protein>
<dbReference type="EMBL" id="JAIWYP010000004">
    <property type="protein sequence ID" value="KAH3836478.1"/>
    <property type="molecule type" value="Genomic_DNA"/>
</dbReference>
<comment type="subcellular location">
    <subcellularLocation>
        <location evidence="1">Membrane</location>
        <topology evidence="1">Multi-pass membrane protein</topology>
    </subcellularLocation>
</comment>
<feature type="transmembrane region" description="Helical" evidence="8">
    <location>
        <begin position="44"/>
        <end position="62"/>
    </location>
</feature>
<evidence type="ECO:0000313" key="11">
    <source>
        <dbReference type="Proteomes" id="UP000828390"/>
    </source>
</evidence>
<sequence length="335" mass="38306">MIFQTTCNASSDGNGTNCINRIDINSVYDRYMSAFNSSSKYTRLFMYILGYPGNILAVMVWIRKPMLQSSGVYLATLAMSNILFLLLDLPFSLQVEWSMHVLNVPIICEGFAILYLAAQYMSPLLTLAFTTERFIAIKFPLRRPLYCTVHRAVCTSFCIVLTSMGLCGIQGYLWSYDSNIGECILKQNDLWEKWSWGTEMFMFLCVPLLVLLLNILVILEIKKSSKVAFTLNKSVNKTTATTVLLLAVSFYLILTTLPASIVFLLQKYFPPGNLTHLTAIETDNNWQVYFQYCRARKVIEIIGRTHFVMNVYIYILAGDRFRKEVLNVLQCKSSR</sequence>
<evidence type="ECO:0000256" key="8">
    <source>
        <dbReference type="SAM" id="Phobius"/>
    </source>
</evidence>
<evidence type="ECO:0000259" key="9">
    <source>
        <dbReference type="PROSITE" id="PS50262"/>
    </source>
</evidence>
<dbReference type="Gene3D" id="1.20.1070.10">
    <property type="entry name" value="Rhodopsin 7-helix transmembrane proteins"/>
    <property type="match status" value="1"/>
</dbReference>
<reference evidence="10" key="2">
    <citation type="submission" date="2020-11" db="EMBL/GenBank/DDBJ databases">
        <authorList>
            <person name="McCartney M.A."/>
            <person name="Auch B."/>
            <person name="Kono T."/>
            <person name="Mallez S."/>
            <person name="Becker A."/>
            <person name="Gohl D.M."/>
            <person name="Silverstein K.A.T."/>
            <person name="Koren S."/>
            <person name="Bechman K.B."/>
            <person name="Herman A."/>
            <person name="Abrahante J.E."/>
            <person name="Garbe J."/>
        </authorList>
    </citation>
    <scope>NUCLEOTIDE SEQUENCE</scope>
    <source>
        <strain evidence="10">Duluth1</strain>
        <tissue evidence="10">Whole animal</tissue>
    </source>
</reference>
<accession>A0A9D4KBF7</accession>
<feature type="transmembrane region" description="Helical" evidence="8">
    <location>
        <begin position="240"/>
        <end position="265"/>
    </location>
</feature>
<evidence type="ECO:0000256" key="2">
    <source>
        <dbReference type="ARBA" id="ARBA00022692"/>
    </source>
</evidence>
<keyword evidence="6" id="KW-0675">Receptor</keyword>
<name>A0A9D4KBF7_DREPO</name>
<gene>
    <name evidence="10" type="ORF">DPMN_109848</name>
</gene>
<dbReference type="AlphaFoldDB" id="A0A9D4KBF7"/>
<organism evidence="10 11">
    <name type="scientific">Dreissena polymorpha</name>
    <name type="common">Zebra mussel</name>
    <name type="synonym">Mytilus polymorpha</name>
    <dbReference type="NCBI Taxonomy" id="45954"/>
    <lineage>
        <taxon>Eukaryota</taxon>
        <taxon>Metazoa</taxon>
        <taxon>Spiralia</taxon>
        <taxon>Lophotrochozoa</taxon>
        <taxon>Mollusca</taxon>
        <taxon>Bivalvia</taxon>
        <taxon>Autobranchia</taxon>
        <taxon>Heteroconchia</taxon>
        <taxon>Euheterodonta</taxon>
        <taxon>Imparidentia</taxon>
        <taxon>Neoheterodontei</taxon>
        <taxon>Myida</taxon>
        <taxon>Dreissenoidea</taxon>
        <taxon>Dreissenidae</taxon>
        <taxon>Dreissena</taxon>
    </lineage>
</organism>
<keyword evidence="5 8" id="KW-0472">Membrane</keyword>
<keyword evidence="4" id="KW-0297">G-protein coupled receptor</keyword>
<dbReference type="InterPro" id="IPR017452">
    <property type="entry name" value="GPCR_Rhodpsn_7TM"/>
</dbReference>
<evidence type="ECO:0000256" key="6">
    <source>
        <dbReference type="ARBA" id="ARBA00023170"/>
    </source>
</evidence>
<feature type="transmembrane region" description="Helical" evidence="8">
    <location>
        <begin position="111"/>
        <end position="131"/>
    </location>
</feature>
<dbReference type="GO" id="GO:0005886">
    <property type="term" value="C:plasma membrane"/>
    <property type="evidence" value="ECO:0007669"/>
    <property type="project" value="TreeGrafter"/>
</dbReference>
<evidence type="ECO:0000313" key="10">
    <source>
        <dbReference type="EMBL" id="KAH3836478.1"/>
    </source>
</evidence>
<dbReference type="PANTHER" id="PTHR24243:SF233">
    <property type="entry name" value="THYROTROPIN-RELEASING HORMONE RECEPTOR"/>
    <property type="match status" value="1"/>
</dbReference>
<feature type="transmembrane region" description="Helical" evidence="8">
    <location>
        <begin position="194"/>
        <end position="219"/>
    </location>
</feature>
<keyword evidence="2 8" id="KW-0812">Transmembrane</keyword>
<evidence type="ECO:0000256" key="5">
    <source>
        <dbReference type="ARBA" id="ARBA00023136"/>
    </source>
</evidence>
<feature type="transmembrane region" description="Helical" evidence="8">
    <location>
        <begin position="152"/>
        <end position="174"/>
    </location>
</feature>
<feature type="transmembrane region" description="Helical" evidence="8">
    <location>
        <begin position="71"/>
        <end position="91"/>
    </location>
</feature>